<proteinExistence type="predicted"/>
<dbReference type="AlphaFoldDB" id="A0A8H6NW65"/>
<sequence>MERSGALLLWKSEMETIADESCLPGDAHSEAHRIEIRPKKDSWGLSNQTSPALVDVLCKSQTAGATWTMCLAECGMSGLGAVTASSGVPLDDDLLSAASRTSGGLLRAGRNGTALPPRPPSSRRSPPRGCDGMMHSKSCSEDEARGGVYIVDVPGPRFPAVWRCNRRIAPIWAHEKHQAIASHNRILVFVATWALVADESSGWLRMALGRLPADSRHRAGEMGLAAKTELSSVEKTKARIGIIDEEAVGNDTVHANSGRRNTGASCARCMDVEEAGRCLHCTKHEAQ</sequence>
<evidence type="ECO:0000313" key="2">
    <source>
        <dbReference type="EMBL" id="KAF6843590.1"/>
    </source>
</evidence>
<accession>A0A8H6NW65</accession>
<name>A0A8H6NW65_9PEZI</name>
<protein>
    <submittedName>
        <fullName evidence="2">Uncharacterized protein</fullName>
    </submittedName>
</protein>
<comment type="caution">
    <text evidence="2">The sequence shown here is derived from an EMBL/GenBank/DDBJ whole genome shotgun (WGS) entry which is preliminary data.</text>
</comment>
<keyword evidence="3" id="KW-1185">Reference proteome</keyword>
<evidence type="ECO:0000256" key="1">
    <source>
        <dbReference type="SAM" id="MobiDB-lite"/>
    </source>
</evidence>
<organism evidence="2 3">
    <name type="scientific">Colletotrichum musicola</name>
    <dbReference type="NCBI Taxonomy" id="2175873"/>
    <lineage>
        <taxon>Eukaryota</taxon>
        <taxon>Fungi</taxon>
        <taxon>Dikarya</taxon>
        <taxon>Ascomycota</taxon>
        <taxon>Pezizomycotina</taxon>
        <taxon>Sordariomycetes</taxon>
        <taxon>Hypocreomycetidae</taxon>
        <taxon>Glomerellales</taxon>
        <taxon>Glomerellaceae</taxon>
        <taxon>Colletotrichum</taxon>
        <taxon>Colletotrichum orchidearum species complex</taxon>
    </lineage>
</organism>
<gene>
    <name evidence="2" type="ORF">CMUS01_01917</name>
</gene>
<feature type="region of interest" description="Disordered" evidence="1">
    <location>
        <begin position="104"/>
        <end position="139"/>
    </location>
</feature>
<evidence type="ECO:0000313" key="3">
    <source>
        <dbReference type="Proteomes" id="UP000639643"/>
    </source>
</evidence>
<dbReference type="EMBL" id="WIGM01000036">
    <property type="protein sequence ID" value="KAF6843590.1"/>
    <property type="molecule type" value="Genomic_DNA"/>
</dbReference>
<reference evidence="2" key="1">
    <citation type="journal article" date="2020" name="Phytopathology">
        <title>Genome Sequence Resources of Colletotrichum truncatum, C. plurivorum, C. musicola, and C. sojae: Four Species Pathogenic to Soybean (Glycine max).</title>
        <authorList>
            <person name="Rogerio F."/>
            <person name="Boufleur T.R."/>
            <person name="Ciampi-Guillardi M."/>
            <person name="Sukno S.A."/>
            <person name="Thon M.R."/>
            <person name="Massola Junior N.S."/>
            <person name="Baroncelli R."/>
        </authorList>
    </citation>
    <scope>NUCLEOTIDE SEQUENCE</scope>
    <source>
        <strain evidence="2">LFN0074</strain>
    </source>
</reference>
<dbReference type="Proteomes" id="UP000639643">
    <property type="component" value="Unassembled WGS sequence"/>
</dbReference>